<dbReference type="RefSeq" id="XP_024313052.1">
    <property type="nucleotide sequence ID" value="XM_024457284.1"/>
</dbReference>
<sequence>MRVELKGLTYELQGSCRFYGKVPIDIDNVEFCGVEVDTKLKCRHGLQPVRRVAFEGTDTGRRFISCCIEDADRCDFICWYEPEWPMTMKNALQALWKKLDEKEQSMYCEIDSLLNHMLYEKLKAEKEKEDVETEIAEIVAEFEEKLQVMRTTVEKKNKWFMISVSCNVVMLGVLASVFALKT</sequence>
<gene>
    <name evidence="9" type="primary">LOC106866867</name>
    <name evidence="8" type="ORF">BRADI_1g02645v3</name>
</gene>
<dbReference type="PANTHER" id="PTHR35163">
    <property type="entry name" value="OS02G0467300 PROTEIN"/>
    <property type="match status" value="1"/>
</dbReference>
<evidence type="ECO:0000256" key="2">
    <source>
        <dbReference type="ARBA" id="ARBA00022771"/>
    </source>
</evidence>
<evidence type="ECO:0000313" key="9">
    <source>
        <dbReference type="EnsemblPlants" id="PNT73844"/>
    </source>
</evidence>
<protein>
    <recommendedName>
        <fullName evidence="7">GRF-type domain-containing protein</fullName>
    </recommendedName>
</protein>
<feature type="domain" description="GRF-type" evidence="7">
    <location>
        <begin position="42"/>
        <end position="83"/>
    </location>
</feature>
<evidence type="ECO:0000256" key="3">
    <source>
        <dbReference type="ARBA" id="ARBA00022833"/>
    </source>
</evidence>
<keyword evidence="10" id="KW-1185">Reference proteome</keyword>
<dbReference type="EMBL" id="CM000880">
    <property type="protein sequence ID" value="PNT73844.1"/>
    <property type="molecule type" value="Genomic_DNA"/>
</dbReference>
<keyword evidence="6" id="KW-1133">Transmembrane helix</keyword>
<name>A0A2K2DHV5_BRADI</name>
<dbReference type="InterPro" id="IPR010666">
    <property type="entry name" value="Znf_GRF"/>
</dbReference>
<dbReference type="GeneID" id="106866867"/>
<feature type="coiled-coil region" evidence="5">
    <location>
        <begin position="114"/>
        <end position="141"/>
    </location>
</feature>
<reference evidence="8 9" key="1">
    <citation type="journal article" date="2010" name="Nature">
        <title>Genome sequencing and analysis of the model grass Brachypodium distachyon.</title>
        <authorList>
            <consortium name="International Brachypodium Initiative"/>
        </authorList>
    </citation>
    <scope>NUCLEOTIDE SEQUENCE [LARGE SCALE GENOMIC DNA]</scope>
    <source>
        <strain evidence="8">Bd21</strain>
        <strain evidence="9">cv. Bd21</strain>
    </source>
</reference>
<keyword evidence="3" id="KW-0862">Zinc</keyword>
<evidence type="ECO:0000313" key="8">
    <source>
        <dbReference type="EMBL" id="PNT73844.1"/>
    </source>
</evidence>
<dbReference type="OrthoDB" id="696051at2759"/>
<evidence type="ECO:0000313" key="10">
    <source>
        <dbReference type="Proteomes" id="UP000008810"/>
    </source>
</evidence>
<dbReference type="Proteomes" id="UP000008810">
    <property type="component" value="Chromosome 1"/>
</dbReference>
<feature type="transmembrane region" description="Helical" evidence="6">
    <location>
        <begin position="159"/>
        <end position="180"/>
    </location>
</feature>
<keyword evidence="1" id="KW-0479">Metal-binding</keyword>
<keyword evidence="6" id="KW-0472">Membrane</keyword>
<evidence type="ECO:0000256" key="6">
    <source>
        <dbReference type="SAM" id="Phobius"/>
    </source>
</evidence>
<dbReference type="Gramene" id="PNT73844">
    <property type="protein sequence ID" value="PNT73844"/>
    <property type="gene ID" value="BRADI_1g02645v3"/>
</dbReference>
<dbReference type="AlphaFoldDB" id="A0A2K2DHV5"/>
<reference evidence="9" key="3">
    <citation type="submission" date="2018-08" db="UniProtKB">
        <authorList>
            <consortium name="EnsemblPlants"/>
        </authorList>
    </citation>
    <scope>IDENTIFICATION</scope>
    <source>
        <strain evidence="9">cv. Bd21</strain>
    </source>
</reference>
<keyword evidence="5" id="KW-0175">Coiled coil</keyword>
<evidence type="ECO:0000256" key="4">
    <source>
        <dbReference type="PROSITE-ProRule" id="PRU01343"/>
    </source>
</evidence>
<dbReference type="PANTHER" id="PTHR35163:SF12">
    <property type="entry name" value="OS05G0134500 PROTEIN"/>
    <property type="match status" value="1"/>
</dbReference>
<keyword evidence="2 4" id="KW-0863">Zinc-finger</keyword>
<evidence type="ECO:0000259" key="7">
    <source>
        <dbReference type="PROSITE" id="PS51999"/>
    </source>
</evidence>
<dbReference type="EnsemblPlants" id="PNT73844">
    <property type="protein sequence ID" value="PNT73844"/>
    <property type="gene ID" value="BRADI_1g02645v3"/>
</dbReference>
<dbReference type="PROSITE" id="PS51999">
    <property type="entry name" value="ZF_GRF"/>
    <property type="match status" value="1"/>
</dbReference>
<proteinExistence type="predicted"/>
<organism evidence="8">
    <name type="scientific">Brachypodium distachyon</name>
    <name type="common">Purple false brome</name>
    <name type="synonym">Trachynia distachya</name>
    <dbReference type="NCBI Taxonomy" id="15368"/>
    <lineage>
        <taxon>Eukaryota</taxon>
        <taxon>Viridiplantae</taxon>
        <taxon>Streptophyta</taxon>
        <taxon>Embryophyta</taxon>
        <taxon>Tracheophyta</taxon>
        <taxon>Spermatophyta</taxon>
        <taxon>Magnoliopsida</taxon>
        <taxon>Liliopsida</taxon>
        <taxon>Poales</taxon>
        <taxon>Poaceae</taxon>
        <taxon>BOP clade</taxon>
        <taxon>Pooideae</taxon>
        <taxon>Stipodae</taxon>
        <taxon>Brachypodieae</taxon>
        <taxon>Brachypodium</taxon>
    </lineage>
</organism>
<dbReference type="GO" id="GO:0008270">
    <property type="term" value="F:zinc ion binding"/>
    <property type="evidence" value="ECO:0007669"/>
    <property type="project" value="UniProtKB-KW"/>
</dbReference>
<evidence type="ECO:0000256" key="5">
    <source>
        <dbReference type="SAM" id="Coils"/>
    </source>
</evidence>
<keyword evidence="6" id="KW-0812">Transmembrane</keyword>
<dbReference type="RefSeq" id="XP_024313053.1">
    <property type="nucleotide sequence ID" value="XM_024457285.1"/>
</dbReference>
<evidence type="ECO:0000256" key="1">
    <source>
        <dbReference type="ARBA" id="ARBA00022723"/>
    </source>
</evidence>
<accession>A0A2K2DHV5</accession>
<reference evidence="8" key="2">
    <citation type="submission" date="2017-06" db="EMBL/GenBank/DDBJ databases">
        <title>WGS assembly of Brachypodium distachyon.</title>
        <authorList>
            <consortium name="The International Brachypodium Initiative"/>
            <person name="Lucas S."/>
            <person name="Harmon-Smith M."/>
            <person name="Lail K."/>
            <person name="Tice H."/>
            <person name="Grimwood J."/>
            <person name="Bruce D."/>
            <person name="Barry K."/>
            <person name="Shu S."/>
            <person name="Lindquist E."/>
            <person name="Wang M."/>
            <person name="Pitluck S."/>
            <person name="Vogel J.P."/>
            <person name="Garvin D.F."/>
            <person name="Mockler T.C."/>
            <person name="Schmutz J."/>
            <person name="Rokhsar D."/>
            <person name="Bevan M.W."/>
        </authorList>
    </citation>
    <scope>NUCLEOTIDE SEQUENCE</scope>
    <source>
        <strain evidence="8">Bd21</strain>
    </source>
</reference>